<name>A0ABN8IMP1_9NEOP</name>
<evidence type="ECO:0008006" key="4">
    <source>
        <dbReference type="Google" id="ProtNLM"/>
    </source>
</evidence>
<keyword evidence="1" id="KW-0732">Signal</keyword>
<reference evidence="2" key="1">
    <citation type="submission" date="2022-03" db="EMBL/GenBank/DDBJ databases">
        <authorList>
            <person name="Martin H S."/>
        </authorList>
    </citation>
    <scope>NUCLEOTIDE SEQUENCE</scope>
</reference>
<feature type="chain" id="PRO_5045748909" description="Secreted protein" evidence="1">
    <location>
        <begin position="16"/>
        <end position="134"/>
    </location>
</feature>
<feature type="signal peptide" evidence="1">
    <location>
        <begin position="1"/>
        <end position="15"/>
    </location>
</feature>
<organism evidence="2 3">
    <name type="scientific">Iphiclides podalirius</name>
    <name type="common">scarce swallowtail</name>
    <dbReference type="NCBI Taxonomy" id="110791"/>
    <lineage>
        <taxon>Eukaryota</taxon>
        <taxon>Metazoa</taxon>
        <taxon>Ecdysozoa</taxon>
        <taxon>Arthropoda</taxon>
        <taxon>Hexapoda</taxon>
        <taxon>Insecta</taxon>
        <taxon>Pterygota</taxon>
        <taxon>Neoptera</taxon>
        <taxon>Endopterygota</taxon>
        <taxon>Lepidoptera</taxon>
        <taxon>Glossata</taxon>
        <taxon>Ditrysia</taxon>
        <taxon>Papilionoidea</taxon>
        <taxon>Papilionidae</taxon>
        <taxon>Papilioninae</taxon>
        <taxon>Iphiclides</taxon>
    </lineage>
</organism>
<protein>
    <recommendedName>
        <fullName evidence="4">Secreted protein</fullName>
    </recommendedName>
</protein>
<feature type="non-terminal residue" evidence="2">
    <location>
        <position position="134"/>
    </location>
</feature>
<evidence type="ECO:0000313" key="3">
    <source>
        <dbReference type="Proteomes" id="UP000837857"/>
    </source>
</evidence>
<keyword evidence="3" id="KW-1185">Reference proteome</keyword>
<dbReference type="EMBL" id="OW152840">
    <property type="protein sequence ID" value="CAH2061979.1"/>
    <property type="molecule type" value="Genomic_DNA"/>
</dbReference>
<sequence>MELLLVLFLISLAASRPVPSPESGCVIMGDIRVCEINEGDGPPETLNQIPTPKNGCVTMAGIDICQIKHDGSRGASKKLRRLRNKDSAINLVSGYVPYNRNRKQRKCETSKCLRPETDEYMLTIGESDFGSMWK</sequence>
<evidence type="ECO:0000256" key="1">
    <source>
        <dbReference type="SAM" id="SignalP"/>
    </source>
</evidence>
<dbReference type="Proteomes" id="UP000837857">
    <property type="component" value="Chromosome 28"/>
</dbReference>
<evidence type="ECO:0000313" key="2">
    <source>
        <dbReference type="EMBL" id="CAH2061979.1"/>
    </source>
</evidence>
<gene>
    <name evidence="2" type="ORF">IPOD504_LOCUS11609</name>
</gene>
<accession>A0ABN8IMP1</accession>
<proteinExistence type="predicted"/>